<keyword evidence="7" id="KW-0325">Glycoprotein</keyword>
<gene>
    <name evidence="11" type="ORF">PV328_005483</name>
</gene>
<name>A0AA39KSI8_9HYME</name>
<proteinExistence type="predicted"/>
<feature type="chain" id="PRO_5041227784" description="Protein sleepless" evidence="10">
    <location>
        <begin position="25"/>
        <end position="154"/>
    </location>
</feature>
<keyword evidence="2" id="KW-0336">GPI-anchor</keyword>
<dbReference type="Pfam" id="PF17064">
    <property type="entry name" value="QVR"/>
    <property type="match status" value="1"/>
</dbReference>
<evidence type="ECO:0000256" key="3">
    <source>
        <dbReference type="ARBA" id="ARBA00022692"/>
    </source>
</evidence>
<evidence type="ECO:0000256" key="4">
    <source>
        <dbReference type="ARBA" id="ARBA00022729"/>
    </source>
</evidence>
<dbReference type="GO" id="GO:0098552">
    <property type="term" value="C:side of membrane"/>
    <property type="evidence" value="ECO:0007669"/>
    <property type="project" value="UniProtKB-KW"/>
</dbReference>
<dbReference type="AlphaFoldDB" id="A0AA39KSI8"/>
<protein>
    <recommendedName>
        <fullName evidence="13">Protein sleepless</fullName>
    </recommendedName>
</protein>
<keyword evidence="6 9" id="KW-0472">Membrane</keyword>
<dbReference type="PANTHER" id="PTHR33562:SF27">
    <property type="entry name" value="PROTEIN QUIVER"/>
    <property type="match status" value="1"/>
</dbReference>
<evidence type="ECO:0000256" key="10">
    <source>
        <dbReference type="SAM" id="SignalP"/>
    </source>
</evidence>
<organism evidence="11 12">
    <name type="scientific">Microctonus aethiopoides</name>
    <dbReference type="NCBI Taxonomy" id="144406"/>
    <lineage>
        <taxon>Eukaryota</taxon>
        <taxon>Metazoa</taxon>
        <taxon>Ecdysozoa</taxon>
        <taxon>Arthropoda</taxon>
        <taxon>Hexapoda</taxon>
        <taxon>Insecta</taxon>
        <taxon>Pterygota</taxon>
        <taxon>Neoptera</taxon>
        <taxon>Endopterygota</taxon>
        <taxon>Hymenoptera</taxon>
        <taxon>Apocrita</taxon>
        <taxon>Ichneumonoidea</taxon>
        <taxon>Braconidae</taxon>
        <taxon>Euphorinae</taxon>
        <taxon>Microctonus</taxon>
    </lineage>
</organism>
<evidence type="ECO:0000256" key="6">
    <source>
        <dbReference type="ARBA" id="ARBA00023136"/>
    </source>
</evidence>
<evidence type="ECO:0000256" key="7">
    <source>
        <dbReference type="ARBA" id="ARBA00023180"/>
    </source>
</evidence>
<dbReference type="InterPro" id="IPR050975">
    <property type="entry name" value="Sleep_regulator"/>
</dbReference>
<dbReference type="PANTHER" id="PTHR33562">
    <property type="entry name" value="ATILLA, ISOFORM B-RELATED-RELATED"/>
    <property type="match status" value="1"/>
</dbReference>
<keyword evidence="4 10" id="KW-0732">Signal</keyword>
<dbReference type="GO" id="GO:0032222">
    <property type="term" value="P:regulation of synaptic transmission, cholinergic"/>
    <property type="evidence" value="ECO:0007669"/>
    <property type="project" value="InterPro"/>
</dbReference>
<dbReference type="GO" id="GO:0030431">
    <property type="term" value="P:sleep"/>
    <property type="evidence" value="ECO:0007669"/>
    <property type="project" value="InterPro"/>
</dbReference>
<comment type="caution">
    <text evidence="11">The sequence shown here is derived from an EMBL/GenBank/DDBJ whole genome shotgun (WGS) entry which is preliminary data.</text>
</comment>
<feature type="signal peptide" evidence="10">
    <location>
        <begin position="1"/>
        <end position="24"/>
    </location>
</feature>
<keyword evidence="5 9" id="KW-1133">Transmembrane helix</keyword>
<reference evidence="11" key="2">
    <citation type="submission" date="2023-03" db="EMBL/GenBank/DDBJ databases">
        <authorList>
            <person name="Inwood S.N."/>
            <person name="Skelly J.G."/>
            <person name="Guhlin J."/>
            <person name="Harrop T.W.R."/>
            <person name="Goldson S.G."/>
            <person name="Dearden P.K."/>
        </authorList>
    </citation>
    <scope>NUCLEOTIDE SEQUENCE</scope>
    <source>
        <strain evidence="11">Irish</strain>
        <tissue evidence="11">Whole body</tissue>
    </source>
</reference>
<evidence type="ECO:0000256" key="1">
    <source>
        <dbReference type="ARBA" id="ARBA00004589"/>
    </source>
</evidence>
<accession>A0AA39KSI8</accession>
<keyword evidence="3 9" id="KW-0812">Transmembrane</keyword>
<feature type="transmembrane region" description="Helical" evidence="9">
    <location>
        <begin position="133"/>
        <end position="153"/>
    </location>
</feature>
<dbReference type="Proteomes" id="UP001168990">
    <property type="component" value="Unassembled WGS sequence"/>
</dbReference>
<evidence type="ECO:0000256" key="9">
    <source>
        <dbReference type="SAM" id="Phobius"/>
    </source>
</evidence>
<evidence type="ECO:0000256" key="5">
    <source>
        <dbReference type="ARBA" id="ARBA00022989"/>
    </source>
</evidence>
<sequence length="154" mass="17065">MNYSAATLLFICTIILHLFVESQAVRCYQCSSDMDEEGEDLCGAYSKFDKTRNIAIDCNDEDSKMPGSFCVKEVRQSPRGFIWDGRWRQVVRRCASTASTGVTGVCNWGVYENGVYWEECYCSGDSCNSATSLSSSMAISIIASAILLAIYTFT</sequence>
<evidence type="ECO:0000313" key="11">
    <source>
        <dbReference type="EMBL" id="KAK0172122.1"/>
    </source>
</evidence>
<evidence type="ECO:0000256" key="8">
    <source>
        <dbReference type="ARBA" id="ARBA00023288"/>
    </source>
</evidence>
<evidence type="ECO:0000256" key="2">
    <source>
        <dbReference type="ARBA" id="ARBA00022622"/>
    </source>
</evidence>
<evidence type="ECO:0000313" key="12">
    <source>
        <dbReference type="Proteomes" id="UP001168990"/>
    </source>
</evidence>
<evidence type="ECO:0008006" key="13">
    <source>
        <dbReference type="Google" id="ProtNLM"/>
    </source>
</evidence>
<dbReference type="EMBL" id="JAQQBS010000002">
    <property type="protein sequence ID" value="KAK0172122.1"/>
    <property type="molecule type" value="Genomic_DNA"/>
</dbReference>
<keyword evidence="8" id="KW-0449">Lipoprotein</keyword>
<dbReference type="InterPro" id="IPR031424">
    <property type="entry name" value="QVR-like"/>
</dbReference>
<keyword evidence="12" id="KW-1185">Reference proteome</keyword>
<reference evidence="11" key="1">
    <citation type="journal article" date="2023" name="bioRxiv">
        <title>Scaffold-level genome assemblies of two parasitoid biocontrol wasps reveal the parthenogenesis mechanism and an associated novel virus.</title>
        <authorList>
            <person name="Inwood S."/>
            <person name="Skelly J."/>
            <person name="Guhlin J."/>
            <person name="Harrop T."/>
            <person name="Goldson S."/>
            <person name="Dearden P."/>
        </authorList>
    </citation>
    <scope>NUCLEOTIDE SEQUENCE</scope>
    <source>
        <strain evidence="11">Irish</strain>
        <tissue evidence="11">Whole body</tissue>
    </source>
</reference>
<comment type="subcellular location">
    <subcellularLocation>
        <location evidence="1">Membrane</location>
        <topology evidence="1">Lipid-anchor</topology>
        <topology evidence="1">GPI-anchor</topology>
    </subcellularLocation>
</comment>